<dbReference type="InterPro" id="IPR000719">
    <property type="entry name" value="Prot_kinase_dom"/>
</dbReference>
<dbReference type="Gene3D" id="1.10.510.10">
    <property type="entry name" value="Transferase(Phosphotransferase) domain 1"/>
    <property type="match status" value="1"/>
</dbReference>
<evidence type="ECO:0000259" key="9">
    <source>
        <dbReference type="PROSITE" id="PS50106"/>
    </source>
</evidence>
<dbReference type="Gene3D" id="3.40.50.300">
    <property type="entry name" value="P-loop containing nucleotide triphosphate hydrolases"/>
    <property type="match status" value="1"/>
</dbReference>
<dbReference type="FunFam" id="1.10.510.10:FF:000571">
    <property type="entry name" value="Maternal embryonic leucine zipper kinase"/>
    <property type="match status" value="1"/>
</dbReference>
<evidence type="ECO:0000259" key="10">
    <source>
        <dbReference type="PROSITE" id="PS51022"/>
    </source>
</evidence>
<keyword evidence="4" id="KW-0067">ATP-binding</keyword>
<dbReference type="Pfam" id="PF00595">
    <property type="entry name" value="PDZ"/>
    <property type="match status" value="1"/>
</dbReference>
<dbReference type="SUPFAM" id="SSF101288">
    <property type="entry name" value="L27 domain"/>
    <property type="match status" value="2"/>
</dbReference>
<dbReference type="Pfam" id="PF00069">
    <property type="entry name" value="Pkinase"/>
    <property type="match status" value="1"/>
</dbReference>
<feature type="domain" description="Protein kinase" evidence="7">
    <location>
        <begin position="47"/>
        <end position="313"/>
    </location>
</feature>
<dbReference type="InterPro" id="IPR050716">
    <property type="entry name" value="MAGUK"/>
</dbReference>
<dbReference type="PROSITE" id="PS50052">
    <property type="entry name" value="GUANYLATE_KINASE_2"/>
    <property type="match status" value="1"/>
</dbReference>
<dbReference type="SMART" id="SM00072">
    <property type="entry name" value="GuKc"/>
    <property type="match status" value="1"/>
</dbReference>
<keyword evidence="3" id="KW-0547">Nucleotide-binding</keyword>
<evidence type="ECO:0000256" key="4">
    <source>
        <dbReference type="ARBA" id="ARBA00022840"/>
    </source>
</evidence>
<feature type="domain" description="PDZ" evidence="9">
    <location>
        <begin position="556"/>
        <end position="637"/>
    </location>
</feature>
<dbReference type="GO" id="GO:0005524">
    <property type="term" value="F:ATP binding"/>
    <property type="evidence" value="ECO:0007669"/>
    <property type="project" value="UniProtKB-KW"/>
</dbReference>
<dbReference type="InterPro" id="IPR027417">
    <property type="entry name" value="P-loop_NTPase"/>
</dbReference>
<evidence type="ECO:0000259" key="8">
    <source>
        <dbReference type="PROSITE" id="PS50052"/>
    </source>
</evidence>
<dbReference type="SMART" id="SM00326">
    <property type="entry name" value="SH3"/>
    <property type="match status" value="1"/>
</dbReference>
<sequence length="973" mass="110478">MSFLSNSLRYSFTIHNEHQSIDIMHIETASTVPNNDEQSSVCFSDLYNLFEIIGKGPFSVVRRCTSKANDKQYAVKIIDVEQFTSTPGFSADDLRREATICSSLKHPHIVELYETFELEGCLFMVFEYMDGADLCFEIEKRALAGFVYSEAVASHYMRQIFEAVRYIHDRGIIHRDLKPHCVLLSSKENAAPVKLGGFGVALQLPESGLIQASRIGTPAFMAPEVVNRESPGFGRPVDMWALGVMLYVLLTGTLPFAGTKNRVFEMISNGVYSMQSRQWEQISESAKDLCSRLLCLNQNERITIKEALAHPWIREREKFALRKHLPETVEELRKFNARRKLKGAVLAAVSSPRWAQIPFYSPMTTTNSSPGITGHTSPTSSSNDFDDMASSAVSQILDSLEDTQWLTIGDRVELDFLQKLFEDKQLRTLLELYDRINSDEIRPYNSPESNVTQIVSDIITIIEHGSYQHTSTYVHDLLNILLEPHVQALLQAHDVVAQEVYSDGSIRIGPSHIGHNTLTSDNNIDNDYSGHNGNELNDSRGDGLNDTVCDVTRVRLVQFQRNTDEPLGITLRMTENKRCVVSRILNGGMIHRQGTLHVGDEIKEINGKPVSNHPIQYLQQMLRDARGSITFKIIPSYRSQPPPCDIYVKALFNYDPKDDDLIPCAQAGIKFSIGDILQIISKDDHNWWQAKKAILPKNIDETMINNYYGSYDNSPAGLIPSPELQEWRIATNAIEQARDGNANCGVFGRKRKVMKDKYLAKHNAVFDQLDLVTYEEVIRLPEFRRKTLVLLGAHGVGRRHIKNTLITSQPKQFAYPIPHTTRLPKKDEENGKNYYFVTHEEMMRDIANNEYLEYGTHDDAMYGTKLETIRNINRQGLMGVLDVEPQALKVLRTADFAPYVVFIAAPDLSQIKGVNDESLERLVKESELLQQAYGHYFDLIIVNNDIEETIRELQHSIERVSLQPQWVPVSWVY</sequence>
<protein>
    <recommendedName>
        <fullName evidence="14">Peripheral plasma membrane protein CASK</fullName>
    </recommendedName>
</protein>
<accession>A0A815YD41</accession>
<dbReference type="Gene3D" id="2.30.30.40">
    <property type="entry name" value="SH3 Domains"/>
    <property type="match status" value="1"/>
</dbReference>
<dbReference type="InterPro" id="IPR014775">
    <property type="entry name" value="L27_C"/>
</dbReference>
<proteinExistence type="inferred from homology"/>
<dbReference type="PROSITE" id="PS51022">
    <property type="entry name" value="L27"/>
    <property type="match status" value="2"/>
</dbReference>
<dbReference type="SUPFAM" id="SSF52540">
    <property type="entry name" value="P-loop containing nucleoside triphosphate hydrolases"/>
    <property type="match status" value="1"/>
</dbReference>
<dbReference type="PROSITE" id="PS50011">
    <property type="entry name" value="PROTEIN_KINASE_DOM"/>
    <property type="match status" value="1"/>
</dbReference>
<dbReference type="InterPro" id="IPR036892">
    <property type="entry name" value="L27_dom_sf"/>
</dbReference>
<dbReference type="SUPFAM" id="SSF50044">
    <property type="entry name" value="SH3-domain"/>
    <property type="match status" value="1"/>
</dbReference>
<dbReference type="FunFam" id="3.30.200.20:FF:000051">
    <property type="entry name" value="Peripheral plasma membrane protein CASK isoform B"/>
    <property type="match status" value="1"/>
</dbReference>
<name>A0A815YD41_9BILA</name>
<feature type="domain" description="L27" evidence="10">
    <location>
        <begin position="448"/>
        <end position="504"/>
    </location>
</feature>
<evidence type="ECO:0000256" key="5">
    <source>
        <dbReference type="PROSITE-ProRule" id="PRU00192"/>
    </source>
</evidence>
<dbReference type="Gene3D" id="3.30.200.20">
    <property type="entry name" value="Phosphorylase Kinase, domain 1"/>
    <property type="match status" value="1"/>
</dbReference>
<dbReference type="InterPro" id="IPR020590">
    <property type="entry name" value="Guanylate_kinase_CS"/>
</dbReference>
<dbReference type="PROSITE" id="PS50002">
    <property type="entry name" value="SH3"/>
    <property type="match status" value="1"/>
</dbReference>
<dbReference type="PANTHER" id="PTHR23122">
    <property type="entry name" value="MEMBRANE-ASSOCIATED GUANYLATE KINASE MAGUK"/>
    <property type="match status" value="1"/>
</dbReference>
<organism evidence="12 13">
    <name type="scientific">Rotaria sordida</name>
    <dbReference type="NCBI Taxonomy" id="392033"/>
    <lineage>
        <taxon>Eukaryota</taxon>
        <taxon>Metazoa</taxon>
        <taxon>Spiralia</taxon>
        <taxon>Gnathifera</taxon>
        <taxon>Rotifera</taxon>
        <taxon>Eurotatoria</taxon>
        <taxon>Bdelloidea</taxon>
        <taxon>Philodinida</taxon>
        <taxon>Philodinidae</taxon>
        <taxon>Rotaria</taxon>
    </lineage>
</organism>
<dbReference type="PROSITE" id="PS00856">
    <property type="entry name" value="GUANYLATE_KINASE_1"/>
    <property type="match status" value="1"/>
</dbReference>
<evidence type="ECO:0008006" key="14">
    <source>
        <dbReference type="Google" id="ProtNLM"/>
    </source>
</evidence>
<evidence type="ECO:0000259" key="7">
    <source>
        <dbReference type="PROSITE" id="PS50011"/>
    </source>
</evidence>
<comment type="caution">
    <text evidence="12">The sequence shown here is derived from an EMBL/GenBank/DDBJ whole genome shotgun (WGS) entry which is preliminary data.</text>
</comment>
<dbReference type="Gene3D" id="2.30.42.10">
    <property type="match status" value="1"/>
</dbReference>
<dbReference type="InterPro" id="IPR008144">
    <property type="entry name" value="Guanylate_kin-like_dom"/>
</dbReference>
<evidence type="ECO:0000313" key="11">
    <source>
        <dbReference type="EMBL" id="CAF1041350.1"/>
    </source>
</evidence>
<reference evidence="12" key="1">
    <citation type="submission" date="2021-02" db="EMBL/GenBank/DDBJ databases">
        <authorList>
            <person name="Nowell W R."/>
        </authorList>
    </citation>
    <scope>NUCLEOTIDE SEQUENCE</scope>
</reference>
<dbReference type="SMART" id="SM00228">
    <property type="entry name" value="PDZ"/>
    <property type="match status" value="1"/>
</dbReference>
<dbReference type="InterPro" id="IPR004172">
    <property type="entry name" value="L27_dom"/>
</dbReference>
<gene>
    <name evidence="12" type="ORF">JXQ802_LOCUS45052</name>
    <name evidence="11" type="ORF">PYM288_LOCUS16661</name>
</gene>
<dbReference type="InterPro" id="IPR036034">
    <property type="entry name" value="PDZ_sf"/>
</dbReference>
<keyword evidence="2 5" id="KW-0728">SH3 domain</keyword>
<dbReference type="FunFam" id="3.40.50.300:FF:000146">
    <property type="entry name" value="MAGUK p55 subfamily member 6 isoform X1"/>
    <property type="match status" value="1"/>
</dbReference>
<dbReference type="SUPFAM" id="SSF56112">
    <property type="entry name" value="Protein kinase-like (PK-like)"/>
    <property type="match status" value="1"/>
</dbReference>
<evidence type="ECO:0000256" key="3">
    <source>
        <dbReference type="ARBA" id="ARBA00022741"/>
    </source>
</evidence>
<dbReference type="Pfam" id="PF00625">
    <property type="entry name" value="Guanylate_kin"/>
    <property type="match status" value="1"/>
</dbReference>
<dbReference type="PROSITE" id="PS50106">
    <property type="entry name" value="PDZ"/>
    <property type="match status" value="1"/>
</dbReference>
<dbReference type="Proteomes" id="UP000663870">
    <property type="component" value="Unassembled WGS sequence"/>
</dbReference>
<dbReference type="InterPro" id="IPR001478">
    <property type="entry name" value="PDZ"/>
</dbReference>
<dbReference type="Gene3D" id="1.10.287.650">
    <property type="entry name" value="L27 domain"/>
    <property type="match status" value="2"/>
</dbReference>
<dbReference type="SUPFAM" id="SSF50156">
    <property type="entry name" value="PDZ domain-like"/>
    <property type="match status" value="1"/>
</dbReference>
<dbReference type="InterPro" id="IPR008145">
    <property type="entry name" value="GK/Ca_channel_bsu"/>
</dbReference>
<evidence type="ECO:0000313" key="12">
    <source>
        <dbReference type="EMBL" id="CAF1569308.1"/>
    </source>
</evidence>
<feature type="domain" description="SH3" evidence="6">
    <location>
        <begin position="643"/>
        <end position="729"/>
    </location>
</feature>
<evidence type="ECO:0000256" key="1">
    <source>
        <dbReference type="ARBA" id="ARBA00007014"/>
    </source>
</evidence>
<dbReference type="EMBL" id="CAJNOH010000441">
    <property type="protein sequence ID" value="CAF1041350.1"/>
    <property type="molecule type" value="Genomic_DNA"/>
</dbReference>
<feature type="domain" description="Guanylate kinase-like" evidence="8">
    <location>
        <begin position="785"/>
        <end position="958"/>
    </location>
</feature>
<dbReference type="EMBL" id="CAJNOL010003631">
    <property type="protein sequence ID" value="CAF1569308.1"/>
    <property type="molecule type" value="Genomic_DNA"/>
</dbReference>
<dbReference type="CDD" id="cd00071">
    <property type="entry name" value="GMPK"/>
    <property type="match status" value="1"/>
</dbReference>
<comment type="similarity">
    <text evidence="1">Belongs to the MAGUK family.</text>
</comment>
<dbReference type="AlphaFoldDB" id="A0A815YD41"/>
<dbReference type="Proteomes" id="UP000663854">
    <property type="component" value="Unassembled WGS sequence"/>
</dbReference>
<dbReference type="Gene3D" id="6.10.140.620">
    <property type="match status" value="1"/>
</dbReference>
<evidence type="ECO:0000313" key="13">
    <source>
        <dbReference type="Proteomes" id="UP000663870"/>
    </source>
</evidence>
<dbReference type="Pfam" id="PF02828">
    <property type="entry name" value="L27"/>
    <property type="match status" value="1"/>
</dbReference>
<dbReference type="InterPro" id="IPR036028">
    <property type="entry name" value="SH3-like_dom_sf"/>
</dbReference>
<evidence type="ECO:0000259" key="6">
    <source>
        <dbReference type="PROSITE" id="PS50002"/>
    </source>
</evidence>
<dbReference type="GO" id="GO:0004672">
    <property type="term" value="F:protein kinase activity"/>
    <property type="evidence" value="ECO:0007669"/>
    <property type="project" value="InterPro"/>
</dbReference>
<feature type="domain" description="L27" evidence="10">
    <location>
        <begin position="389"/>
        <end position="444"/>
    </location>
</feature>
<dbReference type="InterPro" id="IPR011009">
    <property type="entry name" value="Kinase-like_dom_sf"/>
</dbReference>
<evidence type="ECO:0000256" key="2">
    <source>
        <dbReference type="ARBA" id="ARBA00022443"/>
    </source>
</evidence>
<keyword evidence="13" id="KW-1185">Reference proteome</keyword>
<dbReference type="SMART" id="SM00569">
    <property type="entry name" value="L27"/>
    <property type="match status" value="2"/>
</dbReference>
<dbReference type="InterPro" id="IPR001452">
    <property type="entry name" value="SH3_domain"/>
</dbReference>